<keyword evidence="8" id="KW-0963">Cytoplasm</keyword>
<evidence type="ECO:0000256" key="9">
    <source>
        <dbReference type="PROSITE-ProRule" id="PRU10125"/>
    </source>
</evidence>
<organism evidence="10 11">
    <name type="scientific">Sulfobacillus acidophilus (strain ATCC 700253 / DSM 10332 / NAL)</name>
    <dbReference type="NCBI Taxonomy" id="679936"/>
    <lineage>
        <taxon>Bacteria</taxon>
        <taxon>Bacillati</taxon>
        <taxon>Bacillota</taxon>
        <taxon>Clostridia</taxon>
        <taxon>Eubacteriales</taxon>
        <taxon>Clostridiales Family XVII. Incertae Sedis</taxon>
        <taxon>Sulfobacillus</taxon>
    </lineage>
</organism>
<dbReference type="SUPFAM" id="SSF54506">
    <property type="entry name" value="Diaminopimelate epimerase-like"/>
    <property type="match status" value="2"/>
</dbReference>
<dbReference type="InterPro" id="IPR001653">
    <property type="entry name" value="DAP_epimerase_DapF"/>
</dbReference>
<dbReference type="KEGG" id="sap:Sulac_0639"/>
<dbReference type="EC" id="5.1.1.7" evidence="3 8"/>
<evidence type="ECO:0000256" key="5">
    <source>
        <dbReference type="ARBA" id="ARBA00023154"/>
    </source>
</evidence>
<feature type="binding site" evidence="8">
    <location>
        <position position="11"/>
    </location>
    <ligand>
        <name>substrate</name>
    </ligand>
</feature>
<dbReference type="EMBL" id="CP003179">
    <property type="protein sequence ID" value="AEW04155.1"/>
    <property type="molecule type" value="Genomic_DNA"/>
</dbReference>
<accession>G8TZY6</accession>
<comment type="subunit">
    <text evidence="8">Homodimer.</text>
</comment>
<name>G8TZY6_SULAD</name>
<evidence type="ECO:0000256" key="8">
    <source>
        <dbReference type="HAMAP-Rule" id="MF_00197"/>
    </source>
</evidence>
<reference evidence="11" key="1">
    <citation type="submission" date="2011-12" db="EMBL/GenBank/DDBJ databases">
        <title>The complete genome of chromosome of Sulfobacillus acidophilus DSM 10332.</title>
        <authorList>
            <person name="Lucas S."/>
            <person name="Han J."/>
            <person name="Lapidus A."/>
            <person name="Bruce D."/>
            <person name="Goodwin L."/>
            <person name="Pitluck S."/>
            <person name="Peters L."/>
            <person name="Kyrpides N."/>
            <person name="Mavromatis K."/>
            <person name="Ivanova N."/>
            <person name="Mikhailova N."/>
            <person name="Chertkov O."/>
            <person name="Saunders E."/>
            <person name="Detter J.C."/>
            <person name="Tapia R."/>
            <person name="Han C."/>
            <person name="Land M."/>
            <person name="Hauser L."/>
            <person name="Markowitz V."/>
            <person name="Cheng J.-F."/>
            <person name="Hugenholtz P."/>
            <person name="Woyke T."/>
            <person name="Wu D."/>
            <person name="Pukall R."/>
            <person name="Gehrich-Schroeter G."/>
            <person name="Schneider S."/>
            <person name="Klenk H.-P."/>
            <person name="Eisen J.A."/>
        </authorList>
    </citation>
    <scope>NUCLEOTIDE SEQUENCE [LARGE SCALE GENOMIC DNA]</scope>
    <source>
        <strain evidence="11">ATCC 700253 / DSM 10332 / NAL</strain>
    </source>
</reference>
<feature type="active site" evidence="9">
    <location>
        <position position="71"/>
    </location>
</feature>
<feature type="binding site" evidence="8">
    <location>
        <begin position="207"/>
        <end position="208"/>
    </location>
    <ligand>
        <name>substrate</name>
    </ligand>
</feature>
<evidence type="ECO:0000313" key="11">
    <source>
        <dbReference type="Proteomes" id="UP000005439"/>
    </source>
</evidence>
<comment type="caution">
    <text evidence="8">Lacks conserved residue(s) required for the propagation of feature annotation.</text>
</comment>
<dbReference type="AlphaFoldDB" id="G8TZY6"/>
<evidence type="ECO:0000256" key="2">
    <source>
        <dbReference type="ARBA" id="ARBA00010219"/>
    </source>
</evidence>
<dbReference type="Gene3D" id="3.10.310.10">
    <property type="entry name" value="Diaminopimelate Epimerase, Chain A, domain 1"/>
    <property type="match status" value="2"/>
</dbReference>
<dbReference type="PROSITE" id="PS01326">
    <property type="entry name" value="DAP_EPIMERASE"/>
    <property type="match status" value="1"/>
</dbReference>
<feature type="binding site" evidence="8">
    <location>
        <position position="62"/>
    </location>
    <ligand>
        <name>substrate</name>
    </ligand>
</feature>
<sequence>MRFWKMQANGNDFLIFDFIRNPFPPSLERLTRLCDRRYGVGADDILLVSRSDIGDVKMQVLNPDGSIGALCGNGLRCVALFVWEVLGRCRPDAFIETDVGVKRARLLTSERCIETNGLDAKLLFHRSIFLSGRSENVVAVDVGVPHAVVFVRGLQEYPVAQVGPMIEHHPDFLPQTTNVMFVESNDEGCLSIRSWERGGTGESFACGTGAIAVAKVWNSLGRNQPSTPINLQFRGGTLQACEDNEGRFSLIGSAQIVFEGKTHEVW</sequence>
<dbReference type="GO" id="GO:0005829">
    <property type="term" value="C:cytosol"/>
    <property type="evidence" value="ECO:0007669"/>
    <property type="project" value="TreeGrafter"/>
</dbReference>
<dbReference type="GO" id="GO:0008837">
    <property type="term" value="F:diaminopimelate epimerase activity"/>
    <property type="evidence" value="ECO:0007669"/>
    <property type="project" value="UniProtKB-UniRule"/>
</dbReference>
<feature type="active site" description="Proton donor" evidence="8">
    <location>
        <position position="71"/>
    </location>
</feature>
<feature type="binding site" evidence="8">
    <location>
        <begin position="196"/>
        <end position="197"/>
    </location>
    <ligand>
        <name>substrate</name>
    </ligand>
</feature>
<feature type="binding site" evidence="8">
    <location>
        <begin position="72"/>
        <end position="73"/>
    </location>
    <ligand>
        <name>substrate</name>
    </ligand>
</feature>
<reference evidence="10 11" key="2">
    <citation type="journal article" date="2012" name="Stand. Genomic Sci.">
        <title>Complete genome sequence of the moderately thermophilic mineral-sulfide-oxidizing firmicute Sulfobacillus acidophilus type strain (NAL(T)).</title>
        <authorList>
            <person name="Anderson I."/>
            <person name="Chertkov O."/>
            <person name="Chen A."/>
            <person name="Saunders E."/>
            <person name="Lapidus A."/>
            <person name="Nolan M."/>
            <person name="Lucas S."/>
            <person name="Hammon N."/>
            <person name="Deshpande S."/>
            <person name="Cheng J.F."/>
            <person name="Han C."/>
            <person name="Tapia R."/>
            <person name="Goodwin L.A."/>
            <person name="Pitluck S."/>
            <person name="Liolios K."/>
            <person name="Pagani I."/>
            <person name="Ivanova N."/>
            <person name="Mikhailova N."/>
            <person name="Pati A."/>
            <person name="Palaniappan K."/>
            <person name="Land M."/>
            <person name="Pan C."/>
            <person name="Rohde M."/>
            <person name="Pukall R."/>
            <person name="Goker M."/>
            <person name="Detter J.C."/>
            <person name="Woyke T."/>
            <person name="Bristow J."/>
            <person name="Eisen J.A."/>
            <person name="Markowitz V."/>
            <person name="Hugenholtz P."/>
            <person name="Kyrpides N.C."/>
            <person name="Klenk H.P."/>
            <person name="Mavromatis K."/>
        </authorList>
    </citation>
    <scope>NUCLEOTIDE SEQUENCE [LARGE SCALE GENOMIC DNA]</scope>
    <source>
        <strain evidence="11">ATCC 700253 / DSM 10332 / NAL</strain>
    </source>
</reference>
<proteinExistence type="inferred from homology"/>
<keyword evidence="11" id="KW-1185">Reference proteome</keyword>
<comment type="catalytic activity">
    <reaction evidence="7 8">
        <text>(2S,6S)-2,6-diaminopimelate = meso-2,6-diaminopimelate</text>
        <dbReference type="Rhea" id="RHEA:15393"/>
        <dbReference type="ChEBI" id="CHEBI:57609"/>
        <dbReference type="ChEBI" id="CHEBI:57791"/>
        <dbReference type="EC" id="5.1.1.7"/>
    </reaction>
</comment>
<dbReference type="NCBIfam" id="TIGR00652">
    <property type="entry name" value="DapF"/>
    <property type="match status" value="1"/>
</dbReference>
<keyword evidence="4 8" id="KW-0028">Amino-acid biosynthesis</keyword>
<evidence type="ECO:0000256" key="6">
    <source>
        <dbReference type="ARBA" id="ARBA00023235"/>
    </source>
</evidence>
<dbReference type="InterPro" id="IPR018510">
    <property type="entry name" value="DAP_epimerase_AS"/>
</dbReference>
<dbReference type="STRING" id="679936.Sulac_0639"/>
<feature type="site" description="Could be important to modulate the pK values of the two catalytic cysteine residues" evidence="8">
    <location>
        <position position="196"/>
    </location>
</feature>
<keyword evidence="6 8" id="KW-0413">Isomerase</keyword>
<evidence type="ECO:0000256" key="1">
    <source>
        <dbReference type="ARBA" id="ARBA00005196"/>
    </source>
</evidence>
<gene>
    <name evidence="8" type="primary">dapF</name>
    <name evidence="10" type="ordered locus">Sulac_0639</name>
</gene>
<comment type="pathway">
    <text evidence="1 8">Amino-acid biosynthesis; L-lysine biosynthesis via DAP pathway; DL-2,6-diaminopimelate from LL-2,6-diaminopimelate: step 1/1.</text>
</comment>
<dbReference type="HAMAP" id="MF_00197">
    <property type="entry name" value="DAP_epimerase"/>
    <property type="match status" value="1"/>
</dbReference>
<evidence type="ECO:0000256" key="3">
    <source>
        <dbReference type="ARBA" id="ARBA00013080"/>
    </source>
</evidence>
<comment type="similarity">
    <text evidence="2 8">Belongs to the diaminopimelate epimerase family.</text>
</comment>
<dbReference type="HOGENOM" id="CLU_053306_3_2_9"/>
<dbReference type="GO" id="GO:0009089">
    <property type="term" value="P:lysine biosynthetic process via diaminopimelate"/>
    <property type="evidence" value="ECO:0007669"/>
    <property type="project" value="UniProtKB-UniRule"/>
</dbReference>
<dbReference type="PANTHER" id="PTHR31689:SF0">
    <property type="entry name" value="DIAMINOPIMELATE EPIMERASE"/>
    <property type="match status" value="1"/>
</dbReference>
<keyword evidence="5 8" id="KW-0457">Lysine biosynthesis</keyword>
<evidence type="ECO:0000256" key="4">
    <source>
        <dbReference type="ARBA" id="ARBA00022605"/>
    </source>
</evidence>
<dbReference type="Pfam" id="PF01678">
    <property type="entry name" value="DAP_epimerase"/>
    <property type="match status" value="2"/>
</dbReference>
<dbReference type="UniPathway" id="UPA00034">
    <property type="reaction ID" value="UER00025"/>
</dbReference>
<dbReference type="Proteomes" id="UP000005439">
    <property type="component" value="Chromosome"/>
</dbReference>
<feature type="binding site" evidence="8">
    <location>
        <position position="178"/>
    </location>
    <ligand>
        <name>substrate</name>
    </ligand>
</feature>
<feature type="site" description="Could be important to modulate the pK values of the two catalytic cysteine residues" evidence="8">
    <location>
        <position position="146"/>
    </location>
</feature>
<feature type="active site" description="Proton acceptor" evidence="8">
    <location>
        <position position="206"/>
    </location>
</feature>
<dbReference type="PANTHER" id="PTHR31689">
    <property type="entry name" value="DIAMINOPIMELATE EPIMERASE, CHLOROPLASTIC"/>
    <property type="match status" value="1"/>
</dbReference>
<protein>
    <recommendedName>
        <fullName evidence="3 8">Diaminopimelate epimerase</fullName>
        <shortName evidence="8">DAP epimerase</shortName>
        <ecNumber evidence="3 8">5.1.1.7</ecNumber>
    </recommendedName>
    <alternativeName>
        <fullName evidence="8">PLP-independent amino acid racemase</fullName>
    </alternativeName>
</protein>
<evidence type="ECO:0000256" key="7">
    <source>
        <dbReference type="ARBA" id="ARBA00051712"/>
    </source>
</evidence>
<comment type="function">
    <text evidence="8">Catalyzes the stereoinversion of LL-2,6-diaminopimelate (L,L-DAP) to meso-diaminopimelate (meso-DAP), a precursor of L-lysine and an essential component of the bacterial peptidoglycan.</text>
</comment>
<evidence type="ECO:0000313" key="10">
    <source>
        <dbReference type="EMBL" id="AEW04155.1"/>
    </source>
</evidence>
<comment type="subcellular location">
    <subcellularLocation>
        <location evidence="8">Cytoplasm</location>
    </subcellularLocation>
</comment>